<evidence type="ECO:0000313" key="2">
    <source>
        <dbReference type="EMBL" id="KAL0639085.1"/>
    </source>
</evidence>
<dbReference type="Pfam" id="PF07929">
    <property type="entry name" value="PRiA4_ORF3"/>
    <property type="match status" value="1"/>
</dbReference>
<accession>A0ABR3GTF1</accession>
<evidence type="ECO:0000313" key="3">
    <source>
        <dbReference type="Proteomes" id="UP001447188"/>
    </source>
</evidence>
<organism evidence="2 3">
    <name type="scientific">Discina gigas</name>
    <dbReference type="NCBI Taxonomy" id="1032678"/>
    <lineage>
        <taxon>Eukaryota</taxon>
        <taxon>Fungi</taxon>
        <taxon>Dikarya</taxon>
        <taxon>Ascomycota</taxon>
        <taxon>Pezizomycotina</taxon>
        <taxon>Pezizomycetes</taxon>
        <taxon>Pezizales</taxon>
        <taxon>Discinaceae</taxon>
        <taxon>Discina</taxon>
    </lineage>
</organism>
<feature type="domain" description="Plasmid pRiA4b Orf3-like" evidence="1">
    <location>
        <begin position="9"/>
        <end position="176"/>
    </location>
</feature>
<dbReference type="EMBL" id="JBBBZM010000014">
    <property type="protein sequence ID" value="KAL0639085.1"/>
    <property type="molecule type" value="Genomic_DNA"/>
</dbReference>
<dbReference type="PANTHER" id="PTHR41878:SF1">
    <property type="entry name" value="TNPR PROTEIN"/>
    <property type="match status" value="1"/>
</dbReference>
<name>A0ABR3GTF1_9PEZI</name>
<dbReference type="PANTHER" id="PTHR41878">
    <property type="entry name" value="LEXA REPRESSOR-RELATED"/>
    <property type="match status" value="1"/>
</dbReference>
<evidence type="ECO:0000259" key="1">
    <source>
        <dbReference type="Pfam" id="PF07929"/>
    </source>
</evidence>
<dbReference type="InterPro" id="IPR012912">
    <property type="entry name" value="Plasmid_pRiA4b_Orf3-like"/>
</dbReference>
<dbReference type="SUPFAM" id="SSF159941">
    <property type="entry name" value="MM3350-like"/>
    <property type="match status" value="1"/>
</dbReference>
<dbReference type="InterPro" id="IPR024047">
    <property type="entry name" value="MM3350-like_sf"/>
</dbReference>
<dbReference type="Gene3D" id="3.10.290.30">
    <property type="entry name" value="MM3350-like"/>
    <property type="match status" value="1"/>
</dbReference>
<proteinExistence type="predicted"/>
<sequence length="217" mass="24357">MTSTPPPNYLLEVTITATETPTISRHISVPATINFHDLHLIIQTAFGWGQCHPYKFSVENEDVNIRPNPVITGLHQVDGPSHSSTETSLSEVLEDAQRVILYQYDVDLNSWTHRIRFVSRMTPGTETAVCIAGEGHPCSEDVGGPSGWRILKEAFYLPFDKSDFTANRMRKWYKNDCINGDPEGLTADGPYRWDREAVNGELGNLEFGAAPEEEEDY</sequence>
<dbReference type="Proteomes" id="UP001447188">
    <property type="component" value="Unassembled WGS sequence"/>
</dbReference>
<protein>
    <recommendedName>
        <fullName evidence="1">Plasmid pRiA4b Orf3-like domain-containing protein</fullName>
    </recommendedName>
</protein>
<keyword evidence="3" id="KW-1185">Reference proteome</keyword>
<reference evidence="2 3" key="1">
    <citation type="submission" date="2024-02" db="EMBL/GenBank/DDBJ databases">
        <title>Discinaceae phylogenomics.</title>
        <authorList>
            <person name="Dirks A.C."/>
            <person name="James T.Y."/>
        </authorList>
    </citation>
    <scope>NUCLEOTIDE SEQUENCE [LARGE SCALE GENOMIC DNA]</scope>
    <source>
        <strain evidence="2 3">ACD0624</strain>
    </source>
</reference>
<comment type="caution">
    <text evidence="2">The sequence shown here is derived from an EMBL/GenBank/DDBJ whole genome shotgun (WGS) entry which is preliminary data.</text>
</comment>
<gene>
    <name evidence="2" type="ORF">Q9L58_001765</name>
</gene>